<proteinExistence type="predicted"/>
<reference evidence="1" key="1">
    <citation type="submission" date="2018-02" db="EMBL/GenBank/DDBJ databases">
        <title>The genomes of Aspergillus section Nigri reveals drivers in fungal speciation.</title>
        <authorList>
            <consortium name="DOE Joint Genome Institute"/>
            <person name="Vesth T.C."/>
            <person name="Nybo J."/>
            <person name="Theobald S."/>
            <person name="Brandl J."/>
            <person name="Frisvad J.C."/>
            <person name="Nielsen K.F."/>
            <person name="Lyhne E.K."/>
            <person name="Kogle M.E."/>
            <person name="Kuo A."/>
            <person name="Riley R."/>
            <person name="Clum A."/>
            <person name="Nolan M."/>
            <person name="Lipzen A."/>
            <person name="Salamov A."/>
            <person name="Henrissat B."/>
            <person name="Wiebenga A."/>
            <person name="De vries R.P."/>
            <person name="Grigoriev I.V."/>
            <person name="Mortensen U.H."/>
            <person name="Andersen M.R."/>
            <person name="Baker S.E."/>
        </authorList>
    </citation>
    <scope>NUCLEOTIDE SEQUENCE</scope>
    <source>
        <strain evidence="1">CBS 121060</strain>
    </source>
</reference>
<dbReference type="Proteomes" id="UP000249661">
    <property type="component" value="Unassembled WGS sequence"/>
</dbReference>
<keyword evidence="2" id="KW-1185">Reference proteome</keyword>
<protein>
    <submittedName>
        <fullName evidence="1">Uncharacterized protein</fullName>
    </submittedName>
</protein>
<evidence type="ECO:0000313" key="2">
    <source>
        <dbReference type="Proteomes" id="UP000249661"/>
    </source>
</evidence>
<accession>A0ACD1GUR1</accession>
<name>A0ACD1GUR1_9EURO</name>
<dbReference type="EMBL" id="KZ824999">
    <property type="protein sequence ID" value="RAH65204.1"/>
    <property type="molecule type" value="Genomic_DNA"/>
</dbReference>
<evidence type="ECO:0000313" key="1">
    <source>
        <dbReference type="EMBL" id="RAH65204.1"/>
    </source>
</evidence>
<organism evidence="1 2">
    <name type="scientific">Aspergillus aculeatinus CBS 121060</name>
    <dbReference type="NCBI Taxonomy" id="1448322"/>
    <lineage>
        <taxon>Eukaryota</taxon>
        <taxon>Fungi</taxon>
        <taxon>Dikarya</taxon>
        <taxon>Ascomycota</taxon>
        <taxon>Pezizomycotina</taxon>
        <taxon>Eurotiomycetes</taxon>
        <taxon>Eurotiomycetidae</taxon>
        <taxon>Eurotiales</taxon>
        <taxon>Aspergillaceae</taxon>
        <taxon>Aspergillus</taxon>
        <taxon>Aspergillus subgen. Circumdati</taxon>
    </lineage>
</organism>
<sequence>MILAHAQSHHRCSIPILFFPEREDPCTIALWSVRGLCFNREFLGLLFLSLCFCIFFLSLPLSFLLFRLPSQVSITYGVVVRTPSSSLYQLIRPRSTDTAVTYVWYTTYAHSFVHCKRFILCKTALDTQYD</sequence>
<gene>
    <name evidence="1" type="ORF">BO66DRAFT_217104</name>
</gene>